<protein>
    <submittedName>
        <fullName evidence="1">Uncharacterized protein</fullName>
    </submittedName>
</protein>
<dbReference type="EMBL" id="MT144881">
    <property type="protein sequence ID" value="QJI00860.1"/>
    <property type="molecule type" value="Genomic_DNA"/>
</dbReference>
<gene>
    <name evidence="1" type="ORF">TM448A02495_0006</name>
    <name evidence="2" type="ORF">TM448B02141_0006</name>
</gene>
<proteinExistence type="predicted"/>
<reference evidence="1" key="1">
    <citation type="submission" date="2020-03" db="EMBL/GenBank/DDBJ databases">
        <title>The deep terrestrial virosphere.</title>
        <authorList>
            <person name="Holmfeldt K."/>
            <person name="Nilsson E."/>
            <person name="Simone D."/>
            <person name="Lopez-Fernandez M."/>
            <person name="Wu X."/>
            <person name="de Brujin I."/>
            <person name="Lundin D."/>
            <person name="Andersson A."/>
            <person name="Bertilsson S."/>
            <person name="Dopson M."/>
        </authorList>
    </citation>
    <scope>NUCLEOTIDE SEQUENCE</scope>
    <source>
        <strain evidence="1">TM448A02495</strain>
        <strain evidence="2">TM448B02141</strain>
    </source>
</reference>
<dbReference type="EMBL" id="MT144315">
    <property type="protein sequence ID" value="QJA52131.1"/>
    <property type="molecule type" value="Genomic_DNA"/>
</dbReference>
<name>A0A6H1ZXI2_9ZZZZ</name>
<sequence>MEIIIKNKPEINKRAEGKIRQSGDLTQADEKDKFIRRFGYHPNESKKEVMKFLKRKGLGDKQFPDFGENNDNRYR</sequence>
<organism evidence="1">
    <name type="scientific">viral metagenome</name>
    <dbReference type="NCBI Taxonomy" id="1070528"/>
    <lineage>
        <taxon>unclassified sequences</taxon>
        <taxon>metagenomes</taxon>
        <taxon>organismal metagenomes</taxon>
    </lineage>
</organism>
<accession>A0A6H1ZXI2</accession>
<evidence type="ECO:0000313" key="1">
    <source>
        <dbReference type="EMBL" id="QJA52131.1"/>
    </source>
</evidence>
<evidence type="ECO:0000313" key="2">
    <source>
        <dbReference type="EMBL" id="QJI00860.1"/>
    </source>
</evidence>
<dbReference type="AlphaFoldDB" id="A0A6H1ZXI2"/>